<dbReference type="InterPro" id="IPR011024">
    <property type="entry name" value="G_crystallin-like"/>
</dbReference>
<dbReference type="InterPro" id="IPR001064">
    <property type="entry name" value="Beta/gamma_crystallin"/>
</dbReference>
<protein>
    <submittedName>
        <fullName evidence="5">Beta/gamma crystallin-related protein</fullName>
    </submittedName>
</protein>
<comment type="similarity">
    <text evidence="1">Belongs to the beta/gamma-crystallin family.</text>
</comment>
<keyword evidence="3" id="KW-0732">Signal</keyword>
<dbReference type="EMBL" id="JBHUEY010000001">
    <property type="protein sequence ID" value="MFD1784086.1"/>
    <property type="molecule type" value="Genomic_DNA"/>
</dbReference>
<feature type="signal peptide" evidence="3">
    <location>
        <begin position="1"/>
        <end position="21"/>
    </location>
</feature>
<comment type="caution">
    <text evidence="5">The sequence shown here is derived from an EMBL/GenBank/DDBJ whole genome shotgun (WGS) entry which is preliminary data.</text>
</comment>
<dbReference type="RefSeq" id="WP_377282727.1">
    <property type="nucleotide sequence ID" value="NZ_JBHRSI010000008.1"/>
</dbReference>
<proteinExistence type="inferred from homology"/>
<dbReference type="InterPro" id="IPR036673">
    <property type="entry name" value="Cyanovirin-N_sf"/>
</dbReference>
<evidence type="ECO:0000313" key="5">
    <source>
        <dbReference type="EMBL" id="MFD1784086.1"/>
    </source>
</evidence>
<evidence type="ECO:0000313" key="6">
    <source>
        <dbReference type="Proteomes" id="UP001597237"/>
    </source>
</evidence>
<dbReference type="SUPFAM" id="SSF49695">
    <property type="entry name" value="gamma-Crystallin-like"/>
    <property type="match status" value="1"/>
</dbReference>
<evidence type="ECO:0000256" key="1">
    <source>
        <dbReference type="ARBA" id="ARBA00009646"/>
    </source>
</evidence>
<evidence type="ECO:0000256" key="2">
    <source>
        <dbReference type="ARBA" id="ARBA00022737"/>
    </source>
</evidence>
<name>A0ABW4N253_9CAUL</name>
<feature type="domain" description="Beta/gamma crystallin 'Greek key'" evidence="4">
    <location>
        <begin position="122"/>
        <end position="203"/>
    </location>
</feature>
<gene>
    <name evidence="5" type="ORF">ACFSC0_11825</name>
</gene>
<dbReference type="SMART" id="SM00247">
    <property type="entry name" value="XTALbg"/>
    <property type="match status" value="1"/>
</dbReference>
<reference evidence="6" key="1">
    <citation type="journal article" date="2019" name="Int. J. Syst. Evol. Microbiol.">
        <title>The Global Catalogue of Microorganisms (GCM) 10K type strain sequencing project: providing services to taxonomists for standard genome sequencing and annotation.</title>
        <authorList>
            <consortium name="The Broad Institute Genomics Platform"/>
            <consortium name="The Broad Institute Genome Sequencing Center for Infectious Disease"/>
            <person name="Wu L."/>
            <person name="Ma J."/>
        </authorList>
    </citation>
    <scope>NUCLEOTIDE SEQUENCE [LARGE SCALE GENOMIC DNA]</scope>
    <source>
        <strain evidence="6">DFY28</strain>
    </source>
</reference>
<evidence type="ECO:0000256" key="3">
    <source>
        <dbReference type="SAM" id="SignalP"/>
    </source>
</evidence>
<evidence type="ECO:0000259" key="4">
    <source>
        <dbReference type="SMART" id="SM00247"/>
    </source>
</evidence>
<dbReference type="Proteomes" id="UP001597237">
    <property type="component" value="Unassembled WGS sequence"/>
</dbReference>
<keyword evidence="6" id="KW-1185">Reference proteome</keyword>
<sequence>MRTILALSALALAAAAAPAQAQPYGGPPPGSYQRQCTDIYMEGQFLNARCRGVNGWAQSSINVLSCASDITVDAEGGLVCLGPGAVGRPGSPYAPLPAPYDPPGYGPGPGYGGYPGGYPGGAIGLFEGRGFRGQPAWIDGPVDNLDHTGLNDRVRSIRIERGSGPWIVCSDAGYRGRCVTVSRSVSDTRSLGLGDAISSVRPAW</sequence>
<dbReference type="Pfam" id="PF00030">
    <property type="entry name" value="Crystall"/>
    <property type="match status" value="1"/>
</dbReference>
<accession>A0ABW4N253</accession>
<dbReference type="Gene3D" id="2.30.60.10">
    <property type="entry name" value="Cyanovirin-N"/>
    <property type="match status" value="1"/>
</dbReference>
<keyword evidence="2" id="KW-0677">Repeat</keyword>
<dbReference type="Gene3D" id="2.60.20.10">
    <property type="entry name" value="Crystallins"/>
    <property type="match status" value="1"/>
</dbReference>
<organism evidence="5 6">
    <name type="scientific">Phenylobacterium terrae</name>
    <dbReference type="NCBI Taxonomy" id="2665495"/>
    <lineage>
        <taxon>Bacteria</taxon>
        <taxon>Pseudomonadati</taxon>
        <taxon>Pseudomonadota</taxon>
        <taxon>Alphaproteobacteria</taxon>
        <taxon>Caulobacterales</taxon>
        <taxon>Caulobacteraceae</taxon>
        <taxon>Phenylobacterium</taxon>
    </lineage>
</organism>
<feature type="chain" id="PRO_5046793883" evidence="3">
    <location>
        <begin position="22"/>
        <end position="204"/>
    </location>
</feature>